<dbReference type="RefSeq" id="WP_241296326.1">
    <property type="nucleotide sequence ID" value="NZ_JAKZGR010000013.1"/>
</dbReference>
<sequence>MAYRMVEVFATNITNIKEAKAFEGFIMKRFPTYRVNFDLEDCDHILRIENQMEIDSSIVEEIAHAMNIHIKVLEDI</sequence>
<reference evidence="2" key="1">
    <citation type="journal article" date="2019" name="Int. J. Syst. Evol. Microbiol.">
        <title>The Global Catalogue of Microorganisms (GCM) 10K type strain sequencing project: providing services to taxonomists for standard genome sequencing and annotation.</title>
        <authorList>
            <consortium name="The Broad Institute Genomics Platform"/>
            <consortium name="The Broad Institute Genome Sequencing Center for Infectious Disease"/>
            <person name="Wu L."/>
            <person name="Ma J."/>
        </authorList>
    </citation>
    <scope>NUCLEOTIDE SEQUENCE [LARGE SCALE GENOMIC DNA]</scope>
    <source>
        <strain evidence="2">CECT 8551</strain>
    </source>
</reference>
<name>A0ABV8EK77_9BACT</name>
<accession>A0ABV8EK77</accession>
<dbReference type="Proteomes" id="UP001595766">
    <property type="component" value="Unassembled WGS sequence"/>
</dbReference>
<proteinExistence type="predicted"/>
<comment type="caution">
    <text evidence="1">The sequence shown here is derived from an EMBL/GenBank/DDBJ whole genome shotgun (WGS) entry which is preliminary data.</text>
</comment>
<evidence type="ECO:0000313" key="1">
    <source>
        <dbReference type="EMBL" id="MFC3976707.1"/>
    </source>
</evidence>
<evidence type="ECO:0000313" key="2">
    <source>
        <dbReference type="Proteomes" id="UP001595766"/>
    </source>
</evidence>
<organism evidence="1 2">
    <name type="scientific">Belliella kenyensis</name>
    <dbReference type="NCBI Taxonomy" id="1472724"/>
    <lineage>
        <taxon>Bacteria</taxon>
        <taxon>Pseudomonadati</taxon>
        <taxon>Bacteroidota</taxon>
        <taxon>Cytophagia</taxon>
        <taxon>Cytophagales</taxon>
        <taxon>Cyclobacteriaceae</taxon>
        <taxon>Belliella</taxon>
    </lineage>
</organism>
<gene>
    <name evidence="1" type="ORF">ACFOUP_09995</name>
</gene>
<protein>
    <submittedName>
        <fullName evidence="1">Uncharacterized protein</fullName>
    </submittedName>
</protein>
<keyword evidence="2" id="KW-1185">Reference proteome</keyword>
<dbReference type="EMBL" id="JBHSAV010000045">
    <property type="protein sequence ID" value="MFC3976707.1"/>
    <property type="molecule type" value="Genomic_DNA"/>
</dbReference>